<evidence type="ECO:0000313" key="1">
    <source>
        <dbReference type="EMBL" id="EME44419.1"/>
    </source>
</evidence>
<sequence length="142" mass="15947">MTTLPRPYSYVKSASQSMRRYQGQDQVASQASSHAQRHSLSEISSLSSIQIFLSSSSYLPLPFIQTFTPFAKYSHNRSTATRSVSFKFIILLPHLLWSRRSLKDVENRWLETVYAGLIVVADVEGSEGRFGGDSGGLRHLMC</sequence>
<protein>
    <submittedName>
        <fullName evidence="1">Uncharacterized protein</fullName>
    </submittedName>
</protein>
<accession>N1PPR4</accession>
<proteinExistence type="predicted"/>
<name>N1PPR4_DOTSN</name>
<organism evidence="1 2">
    <name type="scientific">Dothistroma septosporum (strain NZE10 / CBS 128990)</name>
    <name type="common">Red band needle blight fungus</name>
    <name type="synonym">Mycosphaerella pini</name>
    <dbReference type="NCBI Taxonomy" id="675120"/>
    <lineage>
        <taxon>Eukaryota</taxon>
        <taxon>Fungi</taxon>
        <taxon>Dikarya</taxon>
        <taxon>Ascomycota</taxon>
        <taxon>Pezizomycotina</taxon>
        <taxon>Dothideomycetes</taxon>
        <taxon>Dothideomycetidae</taxon>
        <taxon>Mycosphaerellales</taxon>
        <taxon>Mycosphaerellaceae</taxon>
        <taxon>Dothistroma</taxon>
    </lineage>
</organism>
<dbReference type="Proteomes" id="UP000016933">
    <property type="component" value="Unassembled WGS sequence"/>
</dbReference>
<dbReference type="EMBL" id="KB446539">
    <property type="protein sequence ID" value="EME44419.1"/>
    <property type="molecule type" value="Genomic_DNA"/>
</dbReference>
<gene>
    <name evidence="1" type="ORF">DOTSEDRAFT_44644</name>
</gene>
<dbReference type="AlphaFoldDB" id="N1PPR4"/>
<reference evidence="2" key="1">
    <citation type="journal article" date="2012" name="PLoS Genet.">
        <title>The genomes of the fungal plant pathogens Cladosporium fulvum and Dothistroma septosporum reveal adaptation to different hosts and lifestyles but also signatures of common ancestry.</title>
        <authorList>
            <person name="de Wit P.J.G.M."/>
            <person name="van der Burgt A."/>
            <person name="Oekmen B."/>
            <person name="Stergiopoulos I."/>
            <person name="Abd-Elsalam K.A."/>
            <person name="Aerts A.L."/>
            <person name="Bahkali A.H."/>
            <person name="Beenen H.G."/>
            <person name="Chettri P."/>
            <person name="Cox M.P."/>
            <person name="Datema E."/>
            <person name="de Vries R.P."/>
            <person name="Dhillon B."/>
            <person name="Ganley A.R."/>
            <person name="Griffiths S.A."/>
            <person name="Guo Y."/>
            <person name="Hamelin R.C."/>
            <person name="Henrissat B."/>
            <person name="Kabir M.S."/>
            <person name="Jashni M.K."/>
            <person name="Kema G."/>
            <person name="Klaubauf S."/>
            <person name="Lapidus A."/>
            <person name="Levasseur A."/>
            <person name="Lindquist E."/>
            <person name="Mehrabi R."/>
            <person name="Ohm R.A."/>
            <person name="Owen T.J."/>
            <person name="Salamov A."/>
            <person name="Schwelm A."/>
            <person name="Schijlen E."/>
            <person name="Sun H."/>
            <person name="van den Burg H.A."/>
            <person name="van Ham R.C.H.J."/>
            <person name="Zhang S."/>
            <person name="Goodwin S.B."/>
            <person name="Grigoriev I.V."/>
            <person name="Collemare J."/>
            <person name="Bradshaw R.E."/>
        </authorList>
    </citation>
    <scope>NUCLEOTIDE SEQUENCE [LARGE SCALE GENOMIC DNA]</scope>
    <source>
        <strain evidence="2">NZE10 / CBS 128990</strain>
    </source>
</reference>
<evidence type="ECO:0000313" key="2">
    <source>
        <dbReference type="Proteomes" id="UP000016933"/>
    </source>
</evidence>
<reference evidence="1 2" key="2">
    <citation type="journal article" date="2012" name="PLoS Pathog.">
        <title>Diverse lifestyles and strategies of plant pathogenesis encoded in the genomes of eighteen Dothideomycetes fungi.</title>
        <authorList>
            <person name="Ohm R.A."/>
            <person name="Feau N."/>
            <person name="Henrissat B."/>
            <person name="Schoch C.L."/>
            <person name="Horwitz B.A."/>
            <person name="Barry K.W."/>
            <person name="Condon B.J."/>
            <person name="Copeland A.C."/>
            <person name="Dhillon B."/>
            <person name="Glaser F."/>
            <person name="Hesse C.N."/>
            <person name="Kosti I."/>
            <person name="LaButti K."/>
            <person name="Lindquist E.A."/>
            <person name="Lucas S."/>
            <person name="Salamov A.A."/>
            <person name="Bradshaw R.E."/>
            <person name="Ciuffetti L."/>
            <person name="Hamelin R.C."/>
            <person name="Kema G.H.J."/>
            <person name="Lawrence C."/>
            <person name="Scott J.A."/>
            <person name="Spatafora J.W."/>
            <person name="Turgeon B.G."/>
            <person name="de Wit P.J.G.M."/>
            <person name="Zhong S."/>
            <person name="Goodwin S.B."/>
            <person name="Grigoriev I.V."/>
        </authorList>
    </citation>
    <scope>NUCLEOTIDE SEQUENCE [LARGE SCALE GENOMIC DNA]</scope>
    <source>
        <strain evidence="2">NZE10 / CBS 128990</strain>
    </source>
</reference>
<keyword evidence="2" id="KW-1185">Reference proteome</keyword>
<dbReference type="HOGENOM" id="CLU_1815744_0_0_1"/>